<dbReference type="AlphaFoldDB" id="A0A858QAK1"/>
<dbReference type="KEGG" id="metu:GNH96_12620"/>
<dbReference type="InterPro" id="IPR039523">
    <property type="entry name" value="RimK-rel_E_lig_ATP-grasp"/>
</dbReference>
<gene>
    <name evidence="4" type="ORF">GNH96_12620</name>
</gene>
<evidence type="ECO:0000259" key="3">
    <source>
        <dbReference type="PROSITE" id="PS50975"/>
    </source>
</evidence>
<dbReference type="PANTHER" id="PTHR21621:SF0">
    <property type="entry name" value="BETA-CITRYLGLUTAMATE SYNTHASE B-RELATED"/>
    <property type="match status" value="1"/>
</dbReference>
<dbReference type="InterPro" id="IPR011758">
    <property type="entry name" value="RimK-rel_E_lig"/>
</dbReference>
<evidence type="ECO:0000313" key="4">
    <source>
        <dbReference type="EMBL" id="QJD30734.1"/>
    </source>
</evidence>
<dbReference type="GO" id="GO:0009432">
    <property type="term" value="P:SOS response"/>
    <property type="evidence" value="ECO:0007669"/>
    <property type="project" value="TreeGrafter"/>
</dbReference>
<keyword evidence="2" id="KW-0547">Nucleotide-binding</keyword>
<dbReference type="SUPFAM" id="SSF56059">
    <property type="entry name" value="Glutathione synthetase ATP-binding domain-like"/>
    <property type="match status" value="1"/>
</dbReference>
<dbReference type="Gene3D" id="3.30.1490.20">
    <property type="entry name" value="ATP-grasp fold, A domain"/>
    <property type="match status" value="1"/>
</dbReference>
<dbReference type="Gene3D" id="3.30.470.20">
    <property type="entry name" value="ATP-grasp fold, B domain"/>
    <property type="match status" value="1"/>
</dbReference>
<dbReference type="GO" id="GO:0046872">
    <property type="term" value="F:metal ion binding"/>
    <property type="evidence" value="ECO:0007669"/>
    <property type="project" value="InterPro"/>
</dbReference>
<evidence type="ECO:0000256" key="1">
    <source>
        <dbReference type="ARBA" id="ARBA00023211"/>
    </source>
</evidence>
<dbReference type="NCBIfam" id="TIGR02291">
    <property type="entry name" value="rimK_rel_E_lig"/>
    <property type="match status" value="1"/>
</dbReference>
<dbReference type="PROSITE" id="PS50975">
    <property type="entry name" value="ATP_GRASP"/>
    <property type="match status" value="1"/>
</dbReference>
<dbReference type="InterPro" id="IPR013815">
    <property type="entry name" value="ATP_grasp_subdomain_1"/>
</dbReference>
<dbReference type="GO" id="GO:0005524">
    <property type="term" value="F:ATP binding"/>
    <property type="evidence" value="ECO:0007669"/>
    <property type="project" value="UniProtKB-UniRule"/>
</dbReference>
<reference evidence="5" key="1">
    <citation type="submission" date="2019-12" db="EMBL/GenBank/DDBJ databases">
        <authorList>
            <person name="Awala S.I."/>
            <person name="Rhee S.K."/>
        </authorList>
    </citation>
    <scope>NUCLEOTIDE SEQUENCE [LARGE SCALE GENOMIC DNA]</scope>
    <source>
        <strain evidence="5">IM1</strain>
    </source>
</reference>
<keyword evidence="5" id="KW-1185">Reference proteome</keyword>
<sequence length="322" mass="35797">MRAGGWKDRILPWRRLRTLGILGMNERNADFVLPYNPRSLYQLVDDKRKTKALAIEYGIPVPRLYAVVEIEHQIEDLPRLLAPHGEFVVKPAHGSGGEGILVVESRSDGRYRRTSGLVMTEEDLGHHISNILSGMYSLGGIPDCALVEYRVNFDPLFAEVSYLGVPDIRIVVFRGVPVMAMIRAPTRLSDGKANLHQGAVGVGVDMITGRTYHGVWRECRVEEHPDTGGELAGIRIPHWDDILTMAARCNDMVGMGYIGVDIVLDRDLGPLMLELNARPGLSIQLATRTGLLPRLRYLEGLRHIPLDVPERVALAKTVARCC</sequence>
<proteinExistence type="predicted"/>
<keyword evidence="4" id="KW-0436">Ligase</keyword>
<dbReference type="GO" id="GO:0005737">
    <property type="term" value="C:cytoplasm"/>
    <property type="evidence" value="ECO:0007669"/>
    <property type="project" value="TreeGrafter"/>
</dbReference>
<dbReference type="Pfam" id="PF14397">
    <property type="entry name" value="ATPgrasp_ST"/>
    <property type="match status" value="1"/>
</dbReference>
<organism evidence="4 5">
    <name type="scientific">Methylococcus geothermalis</name>
    <dbReference type="NCBI Taxonomy" id="2681310"/>
    <lineage>
        <taxon>Bacteria</taxon>
        <taxon>Pseudomonadati</taxon>
        <taxon>Pseudomonadota</taxon>
        <taxon>Gammaproteobacteria</taxon>
        <taxon>Methylococcales</taxon>
        <taxon>Methylococcaceae</taxon>
        <taxon>Methylococcus</taxon>
    </lineage>
</organism>
<dbReference type="PANTHER" id="PTHR21621">
    <property type="entry name" value="RIBOSOMAL PROTEIN S6 MODIFICATION PROTEIN"/>
    <property type="match status" value="1"/>
</dbReference>
<dbReference type="Proteomes" id="UP000503004">
    <property type="component" value="Chromosome"/>
</dbReference>
<keyword evidence="2" id="KW-0067">ATP-binding</keyword>
<protein>
    <submittedName>
        <fullName evidence="4">Alpha-L-glutamate ligase-like protein</fullName>
    </submittedName>
</protein>
<dbReference type="InterPro" id="IPR011761">
    <property type="entry name" value="ATP-grasp"/>
</dbReference>
<dbReference type="GO" id="GO:0018169">
    <property type="term" value="F:ribosomal S6-glutamic acid ligase activity"/>
    <property type="evidence" value="ECO:0007669"/>
    <property type="project" value="TreeGrafter"/>
</dbReference>
<dbReference type="EMBL" id="CP046565">
    <property type="protein sequence ID" value="QJD30734.1"/>
    <property type="molecule type" value="Genomic_DNA"/>
</dbReference>
<feature type="domain" description="ATP-grasp" evidence="3">
    <location>
        <begin position="51"/>
        <end position="302"/>
    </location>
</feature>
<keyword evidence="1" id="KW-0464">Manganese</keyword>
<accession>A0A858QAK1</accession>
<evidence type="ECO:0000256" key="2">
    <source>
        <dbReference type="PROSITE-ProRule" id="PRU00409"/>
    </source>
</evidence>
<evidence type="ECO:0000313" key="5">
    <source>
        <dbReference type="Proteomes" id="UP000503004"/>
    </source>
</evidence>
<dbReference type="RefSeq" id="WP_169604011.1">
    <property type="nucleotide sequence ID" value="NZ_CP046565.1"/>
</dbReference>
<name>A0A858QAK1_9GAMM</name>